<name>A0A2I1GU86_9GLOM</name>
<dbReference type="AlphaFoldDB" id="A0A2I1GU86"/>
<keyword evidence="1" id="KW-0472">Membrane</keyword>
<feature type="transmembrane region" description="Helical" evidence="1">
    <location>
        <begin position="55"/>
        <end position="76"/>
    </location>
</feature>
<evidence type="ECO:0000313" key="3">
    <source>
        <dbReference type="Proteomes" id="UP000234323"/>
    </source>
</evidence>
<keyword evidence="1" id="KW-1133">Transmembrane helix</keyword>
<dbReference type="VEuPathDB" id="FungiDB:RhiirFUN_007957"/>
<proteinExistence type="predicted"/>
<keyword evidence="1" id="KW-0812">Transmembrane</keyword>
<comment type="caution">
    <text evidence="2">The sequence shown here is derived from an EMBL/GenBank/DDBJ whole genome shotgun (WGS) entry which is preliminary data.</text>
</comment>
<protein>
    <submittedName>
        <fullName evidence="2">Uncharacterized protein</fullName>
    </submittedName>
</protein>
<dbReference type="VEuPathDB" id="FungiDB:FUN_009156"/>
<gene>
    <name evidence="2" type="ORF">RhiirA4_545710</name>
</gene>
<keyword evidence="3" id="KW-1185">Reference proteome</keyword>
<accession>A0A2I1GU86</accession>
<sequence>MLSSRSSSCSSSCSAHAQLMLKSCSAHAQVHAQAHAQLTLSSCSSSRSAHAHAHSLHFCDMIIFLTLYIFFFVLNLGLKKRKITKHPCYSLSNSVFVGVQLTGKSSQEIEDVISTKFSVDVSHVLKTLDYSYGNAQ</sequence>
<evidence type="ECO:0000256" key="1">
    <source>
        <dbReference type="SAM" id="Phobius"/>
    </source>
</evidence>
<reference evidence="2 3" key="1">
    <citation type="submission" date="2015-10" db="EMBL/GenBank/DDBJ databases">
        <title>Genome analyses suggest a sexual origin of heterokaryosis in a supposedly ancient asexual fungus.</title>
        <authorList>
            <person name="Ropars J."/>
            <person name="Sedzielewska K."/>
            <person name="Noel J."/>
            <person name="Charron P."/>
            <person name="Farinelli L."/>
            <person name="Marton T."/>
            <person name="Kruger M."/>
            <person name="Pelin A."/>
            <person name="Brachmann A."/>
            <person name="Corradi N."/>
        </authorList>
    </citation>
    <scope>NUCLEOTIDE SEQUENCE [LARGE SCALE GENOMIC DNA]</scope>
    <source>
        <strain evidence="2 3">A4</strain>
    </source>
</reference>
<dbReference type="Proteomes" id="UP000234323">
    <property type="component" value="Unassembled WGS sequence"/>
</dbReference>
<evidence type="ECO:0000313" key="2">
    <source>
        <dbReference type="EMBL" id="PKY50094.1"/>
    </source>
</evidence>
<dbReference type="EMBL" id="LLXI01000823">
    <property type="protein sequence ID" value="PKY50094.1"/>
    <property type="molecule type" value="Genomic_DNA"/>
</dbReference>
<organism evidence="2 3">
    <name type="scientific">Rhizophagus irregularis</name>
    <dbReference type="NCBI Taxonomy" id="588596"/>
    <lineage>
        <taxon>Eukaryota</taxon>
        <taxon>Fungi</taxon>
        <taxon>Fungi incertae sedis</taxon>
        <taxon>Mucoromycota</taxon>
        <taxon>Glomeromycotina</taxon>
        <taxon>Glomeromycetes</taxon>
        <taxon>Glomerales</taxon>
        <taxon>Glomeraceae</taxon>
        <taxon>Rhizophagus</taxon>
    </lineage>
</organism>